<reference evidence="8 9" key="1">
    <citation type="submission" date="2019-07" db="EMBL/GenBank/DDBJ databases">
        <title>Genomes of Cafeteria roenbergensis.</title>
        <authorList>
            <person name="Fischer M.G."/>
            <person name="Hackl T."/>
            <person name="Roman M."/>
        </authorList>
    </citation>
    <scope>NUCLEOTIDE SEQUENCE [LARGE SCALE GENOMIC DNA]</scope>
    <source>
        <strain evidence="4 9">BVI</strain>
        <strain evidence="5 11">Cflag</strain>
        <strain evidence="7 8">E4-10P</strain>
        <strain evidence="6 10">RCC970-E3</strain>
    </source>
</reference>
<feature type="active site" description="Charge relay system" evidence="2">
    <location>
        <position position="327"/>
    </location>
</feature>
<dbReference type="Proteomes" id="UP000324907">
    <property type="component" value="Unassembled WGS sequence"/>
</dbReference>
<gene>
    <name evidence="7" type="ORF">FNF27_00993</name>
    <name evidence="6" type="ORF">FNF28_00929</name>
    <name evidence="4" type="ORF">FNF29_01238</name>
    <name evidence="5" type="ORF">FNF31_00433</name>
</gene>
<dbReference type="Proteomes" id="UP000322899">
    <property type="component" value="Unassembled WGS sequence"/>
</dbReference>
<evidence type="ECO:0000313" key="6">
    <source>
        <dbReference type="EMBL" id="KAA0171163.1"/>
    </source>
</evidence>
<dbReference type="GO" id="GO:0034338">
    <property type="term" value="F:short-chain carboxylesterase activity"/>
    <property type="evidence" value="ECO:0007669"/>
    <property type="project" value="TreeGrafter"/>
</dbReference>
<dbReference type="InterPro" id="IPR050960">
    <property type="entry name" value="AB_hydrolase_4_sf"/>
</dbReference>
<evidence type="ECO:0000313" key="11">
    <source>
        <dbReference type="Proteomes" id="UP000325113"/>
    </source>
</evidence>
<accession>A0A5A8CVQ1</accession>
<dbReference type="EMBL" id="VLTL01000008">
    <property type="protein sequence ID" value="KAA0171163.1"/>
    <property type="molecule type" value="Genomic_DNA"/>
</dbReference>
<dbReference type="EMBL" id="VLTM01000002">
    <property type="protein sequence ID" value="KAA0168553.1"/>
    <property type="molecule type" value="Genomic_DNA"/>
</dbReference>
<dbReference type="EMBL" id="VLTN01000004">
    <property type="protein sequence ID" value="KAA0156447.1"/>
    <property type="molecule type" value="Genomic_DNA"/>
</dbReference>
<name>A0A5A8CVQ1_CAFRO</name>
<dbReference type="Proteomes" id="UP000325113">
    <property type="component" value="Unassembled WGS sequence"/>
</dbReference>
<dbReference type="Proteomes" id="UP000323011">
    <property type="component" value="Unassembled WGS sequence"/>
</dbReference>
<dbReference type="InterPro" id="IPR012020">
    <property type="entry name" value="ABHD4"/>
</dbReference>
<dbReference type="InterPro" id="IPR000073">
    <property type="entry name" value="AB_hydrolase_1"/>
</dbReference>
<sequence length="402" mass="43122">MRLAYKEDDDSAAAVVKHLEPVRDYVPTPWMIGGDMHTAIPSFVRAPPSPAPAYRREFVDVCLGGRIALDWLGEARPGVTGGRHVLILLHGLTGGSHETYVQFMAIEAAHKHNMAVVVMNARGCAETALASAQGYCGCWTEDVRQVAALVRERAGPKARVFAAGFSLGAGVLSKYLVEEGSDSKIDAGASLCPSLDFVRSVATMESPMHAVTYNRVLRDALLAYFERHAESIERFGNPKGIDFDRVRRSRLVREFDGAVVAPMFGYDSAWDYYHDATTAPFLATRVAVPLLTLSAADDPICDVRGVPTEAAAKNPRLFLGVTSEGGHVAWSTGMDAQGKYWYPDVCLRFFDAVAKGMAPGRAAGIEPRVGRASVGAGARPGPVTIGITGDASGRKRVIGLSD</sequence>
<dbReference type="PANTHER" id="PTHR10794:SF63">
    <property type="entry name" value="ALPHA_BETA HYDROLASE 1, ISOFORM A"/>
    <property type="match status" value="1"/>
</dbReference>
<organism evidence="4 9">
    <name type="scientific">Cafeteria roenbergensis</name>
    <name type="common">Marine flagellate</name>
    <dbReference type="NCBI Taxonomy" id="33653"/>
    <lineage>
        <taxon>Eukaryota</taxon>
        <taxon>Sar</taxon>
        <taxon>Stramenopiles</taxon>
        <taxon>Bigyra</taxon>
        <taxon>Opalozoa</taxon>
        <taxon>Bicosoecida</taxon>
        <taxon>Cafeteriaceae</taxon>
        <taxon>Cafeteria</taxon>
    </lineage>
</organism>
<dbReference type="Gene3D" id="3.40.50.1820">
    <property type="entry name" value="alpha/beta hydrolase"/>
    <property type="match status" value="1"/>
</dbReference>
<feature type="domain" description="AB hydrolase-1" evidence="3">
    <location>
        <begin position="85"/>
        <end position="329"/>
    </location>
</feature>
<evidence type="ECO:0000313" key="5">
    <source>
        <dbReference type="EMBL" id="KAA0168553.1"/>
    </source>
</evidence>
<keyword evidence="9" id="KW-1185">Reference proteome</keyword>
<evidence type="ECO:0000259" key="3">
    <source>
        <dbReference type="Pfam" id="PF00561"/>
    </source>
</evidence>
<dbReference type="GO" id="GO:0047372">
    <property type="term" value="F:monoacylglycerol lipase activity"/>
    <property type="evidence" value="ECO:0007669"/>
    <property type="project" value="TreeGrafter"/>
</dbReference>
<dbReference type="AlphaFoldDB" id="A0A5A8CVQ1"/>
<evidence type="ECO:0000313" key="7">
    <source>
        <dbReference type="EMBL" id="KAA0177822.1"/>
    </source>
</evidence>
<protein>
    <recommendedName>
        <fullName evidence="3">AB hydrolase-1 domain-containing protein</fullName>
    </recommendedName>
</protein>
<dbReference type="SUPFAM" id="SSF53474">
    <property type="entry name" value="alpha/beta-Hydrolases"/>
    <property type="match status" value="1"/>
</dbReference>
<evidence type="ECO:0000313" key="9">
    <source>
        <dbReference type="Proteomes" id="UP000323011"/>
    </source>
</evidence>
<proteinExistence type="inferred from homology"/>
<evidence type="ECO:0000313" key="8">
    <source>
        <dbReference type="Proteomes" id="UP000322899"/>
    </source>
</evidence>
<feature type="active site" description="Charge relay system" evidence="2">
    <location>
        <position position="166"/>
    </location>
</feature>
<feature type="active site" description="Charge relay system" evidence="2">
    <location>
        <position position="298"/>
    </location>
</feature>
<evidence type="ECO:0000256" key="2">
    <source>
        <dbReference type="PIRSR" id="PIRSR005211-1"/>
    </source>
</evidence>
<dbReference type="PANTHER" id="PTHR10794">
    <property type="entry name" value="ABHYDROLASE DOMAIN-CONTAINING PROTEIN"/>
    <property type="match status" value="1"/>
</dbReference>
<evidence type="ECO:0000313" key="4">
    <source>
        <dbReference type="EMBL" id="KAA0156447.1"/>
    </source>
</evidence>
<comment type="caution">
    <text evidence="4">The sequence shown here is derived from an EMBL/GenBank/DDBJ whole genome shotgun (WGS) entry which is preliminary data.</text>
</comment>
<dbReference type="OrthoDB" id="247542at2759"/>
<comment type="similarity">
    <text evidence="1">Belongs to the AB hydrolase superfamily. AB hydrolase 4 family.</text>
</comment>
<dbReference type="EMBL" id="VLTO01000003">
    <property type="protein sequence ID" value="KAA0177822.1"/>
    <property type="molecule type" value="Genomic_DNA"/>
</dbReference>
<dbReference type="OMA" id="HHEVISK"/>
<dbReference type="InterPro" id="IPR029058">
    <property type="entry name" value="AB_hydrolase_fold"/>
</dbReference>
<dbReference type="PIRSF" id="PIRSF005211">
    <property type="entry name" value="Ab_hydro_YheT"/>
    <property type="match status" value="1"/>
</dbReference>
<evidence type="ECO:0000313" key="10">
    <source>
        <dbReference type="Proteomes" id="UP000324907"/>
    </source>
</evidence>
<evidence type="ECO:0000256" key="1">
    <source>
        <dbReference type="ARBA" id="ARBA00010884"/>
    </source>
</evidence>
<dbReference type="Pfam" id="PF00561">
    <property type="entry name" value="Abhydrolase_1"/>
    <property type="match status" value="1"/>
</dbReference>